<reference evidence="1 2" key="1">
    <citation type="submission" date="2019-09" db="EMBL/GenBank/DDBJ databases">
        <title>Nitrincola iocasae sp. nov., a bacterium isolated from the sediment collected at a cold seep field in South China Sea.</title>
        <authorList>
            <person name="Zhang H."/>
            <person name="Wang H."/>
            <person name="Li C."/>
        </authorList>
    </citation>
    <scope>NUCLEOTIDE SEQUENCE [LARGE SCALE GENOMIC DNA]</scope>
    <source>
        <strain evidence="1 2">KXZD1103</strain>
    </source>
</reference>
<dbReference type="EMBL" id="CP044222">
    <property type="protein sequence ID" value="QEW05663.1"/>
    <property type="molecule type" value="Genomic_DNA"/>
</dbReference>
<gene>
    <name evidence="1" type="ORF">F5I99_03685</name>
</gene>
<evidence type="ECO:0000313" key="1">
    <source>
        <dbReference type="EMBL" id="QEW05663.1"/>
    </source>
</evidence>
<dbReference type="Proteomes" id="UP000325606">
    <property type="component" value="Chromosome"/>
</dbReference>
<name>A0A5J6LAU3_9GAMM</name>
<organism evidence="1 2">
    <name type="scientific">Nitrincola iocasae</name>
    <dbReference type="NCBI Taxonomy" id="2614693"/>
    <lineage>
        <taxon>Bacteria</taxon>
        <taxon>Pseudomonadati</taxon>
        <taxon>Pseudomonadota</taxon>
        <taxon>Gammaproteobacteria</taxon>
        <taxon>Oceanospirillales</taxon>
        <taxon>Oceanospirillaceae</taxon>
        <taxon>Nitrincola</taxon>
    </lineage>
</organism>
<keyword evidence="2" id="KW-1185">Reference proteome</keyword>
<sequence length="198" mass="21938">MAISHQDIKLKAVPGTVKYGPYSDDGHGNLVDDKGLRVGKIDYNTGHLTDLDIFDAACNHTQPIGKPSLRLYGWGDRPQGSSEITTTPPDTRLSLFNTGKDNQADEELKVLAESECVKNHGAEDWNTMFSGDQEAYIQTWMDGYLAAKADAEKDARRYQWLRNGNAYAPEEECITGGPELDTAIDKWIAEDAERQGDD</sequence>
<dbReference type="RefSeq" id="WP_151053707.1">
    <property type="nucleotide sequence ID" value="NZ_CP044222.1"/>
</dbReference>
<evidence type="ECO:0000313" key="2">
    <source>
        <dbReference type="Proteomes" id="UP000325606"/>
    </source>
</evidence>
<proteinExistence type="predicted"/>
<dbReference type="AlphaFoldDB" id="A0A5J6LAU3"/>
<protein>
    <submittedName>
        <fullName evidence="1">Uncharacterized protein</fullName>
    </submittedName>
</protein>
<accession>A0A5J6LAU3</accession>
<dbReference type="KEGG" id="nik:F5I99_03685"/>